<gene>
    <name evidence="8" type="ORF">EJ913_26560</name>
</gene>
<feature type="transmembrane region" description="Helical" evidence="5">
    <location>
        <begin position="44"/>
        <end position="65"/>
    </location>
</feature>
<accession>A0A3S0V3A4</accession>
<dbReference type="PROSITE" id="PS50111">
    <property type="entry name" value="CHEMOTAXIS_TRANSDUC_2"/>
    <property type="match status" value="1"/>
</dbReference>
<dbReference type="SMART" id="SM00304">
    <property type="entry name" value="HAMP"/>
    <property type="match status" value="1"/>
</dbReference>
<dbReference type="PANTHER" id="PTHR32089:SF112">
    <property type="entry name" value="LYSOZYME-LIKE PROTEIN-RELATED"/>
    <property type="match status" value="1"/>
</dbReference>
<keyword evidence="9" id="KW-1185">Reference proteome</keyword>
<comment type="similarity">
    <text evidence="2">Belongs to the methyl-accepting chemotaxis (MCP) protein family.</text>
</comment>
<dbReference type="SMART" id="SM00283">
    <property type="entry name" value="MA"/>
    <property type="match status" value="1"/>
</dbReference>
<dbReference type="GO" id="GO:0007165">
    <property type="term" value="P:signal transduction"/>
    <property type="evidence" value="ECO:0007669"/>
    <property type="project" value="UniProtKB-KW"/>
</dbReference>
<dbReference type="Pfam" id="PF00672">
    <property type="entry name" value="HAMP"/>
    <property type="match status" value="1"/>
</dbReference>
<dbReference type="GO" id="GO:0006935">
    <property type="term" value="P:chemotaxis"/>
    <property type="evidence" value="ECO:0007669"/>
    <property type="project" value="InterPro"/>
</dbReference>
<feature type="region of interest" description="Disordered" evidence="4">
    <location>
        <begin position="168"/>
        <end position="197"/>
    </location>
</feature>
<dbReference type="InterPro" id="IPR004090">
    <property type="entry name" value="Chemotax_Me-accpt_rcpt"/>
</dbReference>
<proteinExistence type="inferred from homology"/>
<keyword evidence="5" id="KW-0472">Membrane</keyword>
<dbReference type="GO" id="GO:0016020">
    <property type="term" value="C:membrane"/>
    <property type="evidence" value="ECO:0007669"/>
    <property type="project" value="InterPro"/>
</dbReference>
<dbReference type="Gene3D" id="6.10.340.10">
    <property type="match status" value="1"/>
</dbReference>
<feature type="domain" description="Methyl-accepting transducer" evidence="6">
    <location>
        <begin position="160"/>
        <end position="382"/>
    </location>
</feature>
<comment type="caution">
    <text evidence="8">The sequence shown here is derived from an EMBL/GenBank/DDBJ whole genome shotgun (WGS) entry which is preliminary data.</text>
</comment>
<evidence type="ECO:0000256" key="1">
    <source>
        <dbReference type="ARBA" id="ARBA00023224"/>
    </source>
</evidence>
<dbReference type="GO" id="GO:0004888">
    <property type="term" value="F:transmembrane signaling receptor activity"/>
    <property type="evidence" value="ECO:0007669"/>
    <property type="project" value="InterPro"/>
</dbReference>
<evidence type="ECO:0000256" key="5">
    <source>
        <dbReference type="SAM" id="Phobius"/>
    </source>
</evidence>
<feature type="compositionally biased region" description="Polar residues" evidence="4">
    <location>
        <begin position="168"/>
        <end position="190"/>
    </location>
</feature>
<dbReference type="Pfam" id="PF00015">
    <property type="entry name" value="MCPsignal"/>
    <property type="match status" value="1"/>
</dbReference>
<evidence type="ECO:0000313" key="9">
    <source>
        <dbReference type="Proteomes" id="UP000280346"/>
    </source>
</evidence>
<protein>
    <submittedName>
        <fullName evidence="8">HAMP domain-containing protein</fullName>
    </submittedName>
</protein>
<dbReference type="PRINTS" id="PR00260">
    <property type="entry name" value="CHEMTRNSDUCR"/>
</dbReference>
<keyword evidence="1 3" id="KW-0807">Transducer</keyword>
<evidence type="ECO:0000256" key="4">
    <source>
        <dbReference type="SAM" id="MobiDB-lite"/>
    </source>
</evidence>
<dbReference type="InterPro" id="IPR003660">
    <property type="entry name" value="HAMP_dom"/>
</dbReference>
<evidence type="ECO:0000256" key="3">
    <source>
        <dbReference type="PROSITE-ProRule" id="PRU00284"/>
    </source>
</evidence>
<dbReference type="EMBL" id="RZIJ01000030">
    <property type="protein sequence ID" value="RUQ64069.1"/>
    <property type="molecule type" value="Genomic_DNA"/>
</dbReference>
<keyword evidence="5" id="KW-1133">Transmembrane helix</keyword>
<dbReference type="OrthoDB" id="3378718at2"/>
<reference evidence="8 9" key="1">
    <citation type="submission" date="2018-12" db="EMBL/GenBank/DDBJ databases">
        <authorList>
            <person name="Yang Y."/>
        </authorList>
    </citation>
    <scope>NUCLEOTIDE SEQUENCE [LARGE SCALE GENOMIC DNA]</scope>
    <source>
        <strain evidence="8 9">GSF71</strain>
    </source>
</reference>
<evidence type="ECO:0000259" key="7">
    <source>
        <dbReference type="PROSITE" id="PS50885"/>
    </source>
</evidence>
<name>A0A3S0V3A4_9PROT</name>
<dbReference type="Gene3D" id="1.10.287.950">
    <property type="entry name" value="Methyl-accepting chemotaxis protein"/>
    <property type="match status" value="1"/>
</dbReference>
<keyword evidence="5" id="KW-0812">Transmembrane</keyword>
<dbReference type="Proteomes" id="UP000280346">
    <property type="component" value="Unassembled WGS sequence"/>
</dbReference>
<dbReference type="AlphaFoldDB" id="A0A3S0V3A4"/>
<dbReference type="CDD" id="cd06225">
    <property type="entry name" value="HAMP"/>
    <property type="match status" value="1"/>
</dbReference>
<evidence type="ECO:0000256" key="2">
    <source>
        <dbReference type="ARBA" id="ARBA00029447"/>
    </source>
</evidence>
<dbReference type="SUPFAM" id="SSF58104">
    <property type="entry name" value="Methyl-accepting chemotaxis protein (MCP) signaling domain"/>
    <property type="match status" value="1"/>
</dbReference>
<evidence type="ECO:0000313" key="8">
    <source>
        <dbReference type="EMBL" id="RUQ64069.1"/>
    </source>
</evidence>
<evidence type="ECO:0000259" key="6">
    <source>
        <dbReference type="PROSITE" id="PS50111"/>
    </source>
</evidence>
<dbReference type="PANTHER" id="PTHR32089">
    <property type="entry name" value="METHYL-ACCEPTING CHEMOTAXIS PROTEIN MCPB"/>
    <property type="match status" value="1"/>
</dbReference>
<organism evidence="8 9">
    <name type="scientific">Azospirillum doebereinerae</name>
    <dbReference type="NCBI Taxonomy" id="92933"/>
    <lineage>
        <taxon>Bacteria</taxon>
        <taxon>Pseudomonadati</taxon>
        <taxon>Pseudomonadota</taxon>
        <taxon>Alphaproteobacteria</taxon>
        <taxon>Rhodospirillales</taxon>
        <taxon>Azospirillaceae</taxon>
        <taxon>Azospirillum</taxon>
    </lineage>
</organism>
<dbReference type="InterPro" id="IPR004089">
    <property type="entry name" value="MCPsignal_dom"/>
</dbReference>
<dbReference type="PROSITE" id="PS50885">
    <property type="entry name" value="HAMP"/>
    <property type="match status" value="1"/>
</dbReference>
<feature type="domain" description="HAMP" evidence="7">
    <location>
        <begin position="67"/>
        <end position="120"/>
    </location>
</feature>
<sequence length="416" mass="43519">MMEERFDPKFQSILDSLRRMIDQTNQGMTESSRQATEAFHESRFWSILAAALGIAASFGVAILMVRHTVSAPIQRLTNGMRDLAGGTLDIAVTDQDRRDEVGGMAKALQIFKDNALERVRLEAAQAEERLAKERRTATVEAMVREFDRAVGSLLGGVASASTQLSGTAETMSRLAEQTNHRASASAGASEQTSASVQTVAAATEEMAASIQEISRQVARSNQIAGKAVSQAQATTASVRGLAEAASRIGEVVGLIQNIAAQTNLLALNATIEAARAGEAGKGFAVVASEVKALANQTARATEEIAAQIDGVQSATQGTVAAIGQIGDTITTISEIASIIASAIEEQNATTLEITRSIQQAAQGTEEVTGNIRHVSDASTETGVAAGQVLEASHGLSRQASTLRGQVETFLTGIRAA</sequence>